<comment type="caution">
    <text evidence="6">The sequence shown here is derived from an EMBL/GenBank/DDBJ whole genome shotgun (WGS) entry which is preliminary data.</text>
</comment>
<evidence type="ECO:0000256" key="4">
    <source>
        <dbReference type="ARBA" id="ARBA00022679"/>
    </source>
</evidence>
<sequence>MTPERTLAVVVVNYNSAGLVSNLHRSLAATRGTFRMYVVNNSPSEDLDAWLSSLPVARNVSTVVVEPGRNLGFGAGCNEGIRCAQRDGHRYAWLLNPDAEVMELDFPQFWRDVDSARDAVLWATRVQAGDSVRDGVSHLSLWTGRVRPRPGPRTVSFANGNSVVVHIDRFTKIGGFASDYFLYFEEPDVSMRLNGRSTVVPVLTSAAIRHDGGGSTGSRRGSSRSATTALHANRSAIIFFRRWLPWRLPIALVARTGLTVLRLPRSPHLAIAGARGLLAGCRSTLSPRQSHDRQAVG</sequence>
<organism evidence="6 7">
    <name type="scientific">Cellulomonas avistercoris</name>
    <dbReference type="NCBI Taxonomy" id="2762242"/>
    <lineage>
        <taxon>Bacteria</taxon>
        <taxon>Bacillati</taxon>
        <taxon>Actinomycetota</taxon>
        <taxon>Actinomycetes</taxon>
        <taxon>Micrococcales</taxon>
        <taxon>Cellulomonadaceae</taxon>
        <taxon>Cellulomonas</taxon>
    </lineage>
</organism>
<dbReference type="Proteomes" id="UP000604241">
    <property type="component" value="Unassembled WGS sequence"/>
</dbReference>
<protein>
    <submittedName>
        <fullName evidence="6">Glycosyltransferase</fullName>
    </submittedName>
</protein>
<feature type="domain" description="Glycosyltransferase 2-like" evidence="5">
    <location>
        <begin position="9"/>
        <end position="140"/>
    </location>
</feature>
<evidence type="ECO:0000256" key="1">
    <source>
        <dbReference type="ARBA" id="ARBA00004776"/>
    </source>
</evidence>
<comment type="similarity">
    <text evidence="2">Belongs to the glycosyltransferase 2 family.</text>
</comment>
<dbReference type="Pfam" id="PF00535">
    <property type="entry name" value="Glycos_transf_2"/>
    <property type="match status" value="1"/>
</dbReference>
<evidence type="ECO:0000313" key="6">
    <source>
        <dbReference type="EMBL" id="MBD7917213.1"/>
    </source>
</evidence>
<dbReference type="PANTHER" id="PTHR43179">
    <property type="entry name" value="RHAMNOSYLTRANSFERASE WBBL"/>
    <property type="match status" value="1"/>
</dbReference>
<reference evidence="6 7" key="1">
    <citation type="submission" date="2020-08" db="EMBL/GenBank/DDBJ databases">
        <title>A Genomic Blueprint of the Chicken Gut Microbiome.</title>
        <authorList>
            <person name="Gilroy R."/>
            <person name="Ravi A."/>
            <person name="Getino M."/>
            <person name="Pursley I."/>
            <person name="Horton D.L."/>
            <person name="Alikhan N.-F."/>
            <person name="Baker D."/>
            <person name="Gharbi K."/>
            <person name="Hall N."/>
            <person name="Watson M."/>
            <person name="Adriaenssens E.M."/>
            <person name="Foster-Nyarko E."/>
            <person name="Jarju S."/>
            <person name="Secka A."/>
            <person name="Antonio M."/>
            <person name="Oren A."/>
            <person name="Chaudhuri R."/>
            <person name="La Ragione R.M."/>
            <person name="Hildebrand F."/>
            <person name="Pallen M.J."/>
        </authorList>
    </citation>
    <scope>NUCLEOTIDE SEQUENCE [LARGE SCALE GENOMIC DNA]</scope>
    <source>
        <strain evidence="6 7">Sa3CUA2</strain>
    </source>
</reference>
<dbReference type="RefSeq" id="WP_191780150.1">
    <property type="nucleotide sequence ID" value="NZ_JACSQV010000002.1"/>
</dbReference>
<dbReference type="InterPro" id="IPR001173">
    <property type="entry name" value="Glyco_trans_2-like"/>
</dbReference>
<keyword evidence="4" id="KW-0808">Transferase</keyword>
<gene>
    <name evidence="6" type="ORF">H9657_02840</name>
</gene>
<dbReference type="Gene3D" id="3.90.550.10">
    <property type="entry name" value="Spore Coat Polysaccharide Biosynthesis Protein SpsA, Chain A"/>
    <property type="match status" value="1"/>
</dbReference>
<evidence type="ECO:0000256" key="2">
    <source>
        <dbReference type="ARBA" id="ARBA00006739"/>
    </source>
</evidence>
<comment type="pathway">
    <text evidence="1">Cell wall biogenesis; cell wall polysaccharide biosynthesis.</text>
</comment>
<name>A0ABR8Q9V9_9CELL</name>
<dbReference type="SUPFAM" id="SSF53448">
    <property type="entry name" value="Nucleotide-diphospho-sugar transferases"/>
    <property type="match status" value="1"/>
</dbReference>
<dbReference type="PANTHER" id="PTHR43179:SF12">
    <property type="entry name" value="GALACTOFURANOSYLTRANSFERASE GLFT2"/>
    <property type="match status" value="1"/>
</dbReference>
<keyword evidence="7" id="KW-1185">Reference proteome</keyword>
<dbReference type="EMBL" id="JACSQV010000002">
    <property type="protein sequence ID" value="MBD7917213.1"/>
    <property type="molecule type" value="Genomic_DNA"/>
</dbReference>
<accession>A0ABR8Q9V9</accession>
<proteinExistence type="inferred from homology"/>
<evidence type="ECO:0000259" key="5">
    <source>
        <dbReference type="Pfam" id="PF00535"/>
    </source>
</evidence>
<evidence type="ECO:0000256" key="3">
    <source>
        <dbReference type="ARBA" id="ARBA00022676"/>
    </source>
</evidence>
<dbReference type="InterPro" id="IPR029044">
    <property type="entry name" value="Nucleotide-diphossugar_trans"/>
</dbReference>
<keyword evidence="3" id="KW-0328">Glycosyltransferase</keyword>
<evidence type="ECO:0000313" key="7">
    <source>
        <dbReference type="Proteomes" id="UP000604241"/>
    </source>
</evidence>